<dbReference type="KEGG" id="amah:DLM_1246"/>
<sequence length="191" mass="21322">MHIYHYDPLTAVYLFAGEADPSPLEDEVWLIPAHATALPPPEADDKVAVFVDGAWQLQDEHRQIPLWQADGTPYSIGETIAAQVYHGLGPLPDWLTATPPPGQFMCWDHDQAKWKLDEDAQREDAAAAAAAELARRRKEVDSAIVPLQDAIDLNMATDSEKSSLATLKRRRVLLARVPEQPAYPMHIDWPD</sequence>
<keyword evidence="2" id="KW-1185">Reference proteome</keyword>
<protein>
    <submittedName>
        <fullName evidence="1">Phage tail fiber assembly protein</fullName>
    </submittedName>
</protein>
<dbReference type="Proteomes" id="UP000198290">
    <property type="component" value="Chromosome"/>
</dbReference>
<accession>A0A3G9GAC4</accession>
<reference evidence="2" key="1">
    <citation type="journal article" date="2017" name="Biotechnol. Biofuels">
        <title>Evaluation of environmental bacterial communities as a factor affecting the growth of duckweed Lemna minor.</title>
        <authorList>
            <person name="Ishizawa H."/>
            <person name="Kuroda M."/>
            <person name="Morikawa M."/>
            <person name="Ike M."/>
        </authorList>
    </citation>
    <scope>NUCLEOTIDE SEQUENCE [LARGE SCALE GENOMIC DNA]</scope>
    <source>
        <strain evidence="2">H3</strain>
    </source>
</reference>
<dbReference type="AlphaFoldDB" id="A0A3G9GAC4"/>
<name>A0A3G9GAC4_9NEIS</name>
<dbReference type="OrthoDB" id="8596093at2"/>
<reference evidence="2" key="3">
    <citation type="journal article" date="2017" name="Plant Physiol. Biochem.">
        <title>Differential oxidative and antioxidative response of duckweed Lemna minor toward plant growth promoting/inhibiting bacteria.</title>
        <authorList>
            <person name="Ishizawa H."/>
            <person name="Kuroda M."/>
            <person name="Morikawa M."/>
            <person name="Ike M."/>
        </authorList>
    </citation>
    <scope>NUCLEOTIDE SEQUENCE [LARGE SCALE GENOMIC DNA]</scope>
    <source>
        <strain evidence="2">H3</strain>
    </source>
</reference>
<proteinExistence type="predicted"/>
<reference evidence="1 2" key="2">
    <citation type="journal article" date="2017" name="Genome Announc.">
        <title>Draft genome sequence of Aquitalea magnusonii strain H3, a plant growth-promoting bacterium of duckweed Lemna minor.</title>
        <authorList>
            <person name="Ishizawa H."/>
            <person name="Kuroda M."/>
            <person name="Ike M."/>
        </authorList>
    </citation>
    <scope>NUCLEOTIDE SEQUENCE [LARGE SCALE GENOMIC DNA]</scope>
    <source>
        <strain evidence="1 2">H3</strain>
    </source>
</reference>
<dbReference type="EMBL" id="AP018823">
    <property type="protein sequence ID" value="BBF84870.1"/>
    <property type="molecule type" value="Genomic_DNA"/>
</dbReference>
<dbReference type="InterPro" id="IPR003458">
    <property type="entry name" value="Phage_T4_Gp38_tail_assem"/>
</dbReference>
<organism evidence="1 2">
    <name type="scientific">Aquitalea magnusonii</name>
    <dbReference type="NCBI Taxonomy" id="332411"/>
    <lineage>
        <taxon>Bacteria</taxon>
        <taxon>Pseudomonadati</taxon>
        <taxon>Pseudomonadota</taxon>
        <taxon>Betaproteobacteria</taxon>
        <taxon>Neisseriales</taxon>
        <taxon>Chromobacteriaceae</taxon>
        <taxon>Aquitalea</taxon>
    </lineage>
</organism>
<dbReference type="RefSeq" id="WP_089085456.1">
    <property type="nucleotide sequence ID" value="NZ_AP018823.1"/>
</dbReference>
<gene>
    <name evidence="1" type="ORF">DLM_1246</name>
</gene>
<dbReference type="Pfam" id="PF02413">
    <property type="entry name" value="Caudo_TAP"/>
    <property type="match status" value="1"/>
</dbReference>
<evidence type="ECO:0000313" key="2">
    <source>
        <dbReference type="Proteomes" id="UP000198290"/>
    </source>
</evidence>
<evidence type="ECO:0000313" key="1">
    <source>
        <dbReference type="EMBL" id="BBF84870.1"/>
    </source>
</evidence>